<evidence type="ECO:0000313" key="2">
    <source>
        <dbReference type="EMBL" id="EHN09111.1"/>
    </source>
</evidence>
<reference evidence="2 3" key="1">
    <citation type="journal article" date="2013" name="Biodegradation">
        <title>Quantitative proteomic analysis of ibuprofen-degrading Patulibacter sp. strain I11.</title>
        <authorList>
            <person name="Almeida B."/>
            <person name="Kjeldal H."/>
            <person name="Lolas I."/>
            <person name="Knudsen A.D."/>
            <person name="Carvalho G."/>
            <person name="Nielsen K.L."/>
            <person name="Barreto Crespo M.T."/>
            <person name="Stensballe A."/>
            <person name="Nielsen J.L."/>
        </authorList>
    </citation>
    <scope>NUCLEOTIDE SEQUENCE [LARGE SCALE GENOMIC DNA]</scope>
    <source>
        <strain evidence="2 3">I11</strain>
    </source>
</reference>
<dbReference type="Proteomes" id="UP000005143">
    <property type="component" value="Unassembled WGS sequence"/>
</dbReference>
<protein>
    <submittedName>
        <fullName evidence="2">Uncharacterized protein</fullName>
    </submittedName>
</protein>
<evidence type="ECO:0000256" key="1">
    <source>
        <dbReference type="SAM" id="MobiDB-lite"/>
    </source>
</evidence>
<accession>H0EB36</accession>
<proteinExistence type="predicted"/>
<keyword evidence="3" id="KW-1185">Reference proteome</keyword>
<comment type="caution">
    <text evidence="2">The sequence shown here is derived from an EMBL/GenBank/DDBJ whole genome shotgun (WGS) entry which is preliminary data.</text>
</comment>
<feature type="compositionally biased region" description="Basic and acidic residues" evidence="1">
    <location>
        <begin position="79"/>
        <end position="88"/>
    </location>
</feature>
<name>H0EB36_9ACTN</name>
<organism evidence="2 3">
    <name type="scientific">Patulibacter medicamentivorans</name>
    <dbReference type="NCBI Taxonomy" id="1097667"/>
    <lineage>
        <taxon>Bacteria</taxon>
        <taxon>Bacillati</taxon>
        <taxon>Actinomycetota</taxon>
        <taxon>Thermoleophilia</taxon>
        <taxon>Solirubrobacterales</taxon>
        <taxon>Patulibacteraceae</taxon>
        <taxon>Patulibacter</taxon>
    </lineage>
</organism>
<feature type="region of interest" description="Disordered" evidence="1">
    <location>
        <begin position="1"/>
        <end position="88"/>
    </location>
</feature>
<dbReference type="EMBL" id="AGUD01000303">
    <property type="protein sequence ID" value="EHN09111.1"/>
    <property type="molecule type" value="Genomic_DNA"/>
</dbReference>
<feature type="compositionally biased region" description="Basic and acidic residues" evidence="1">
    <location>
        <begin position="1"/>
        <end position="20"/>
    </location>
</feature>
<gene>
    <name evidence="2" type="ORF">PAI11_40610</name>
</gene>
<evidence type="ECO:0000313" key="3">
    <source>
        <dbReference type="Proteomes" id="UP000005143"/>
    </source>
</evidence>
<dbReference type="AlphaFoldDB" id="H0EB36"/>
<feature type="compositionally biased region" description="Basic and acidic residues" evidence="1">
    <location>
        <begin position="31"/>
        <end position="55"/>
    </location>
</feature>
<sequence length="88" mass="10027">MIADCDWRSAVREKKSREPRNTPPGRRLERHNRSDGPKVQGADHDANPRPRHDDGSGSPSEPRTDHAQHSPLRSSPPRRRGDGDHRLR</sequence>